<dbReference type="EMBL" id="JANBPK010001772">
    <property type="protein sequence ID" value="KAJ2920758.1"/>
    <property type="molecule type" value="Genomic_DNA"/>
</dbReference>
<name>A0A9W8IW00_9AGAR</name>
<dbReference type="OrthoDB" id="3033638at2759"/>
<comment type="caution">
    <text evidence="1">The sequence shown here is derived from an EMBL/GenBank/DDBJ whole genome shotgun (WGS) entry which is preliminary data.</text>
</comment>
<gene>
    <name evidence="1" type="ORF">H1R20_g16336</name>
</gene>
<sequence length="259" mass="28506">MPWQLPLMLVQIVNLNQRTGLEFLCLAIRKDLKQYNAPYVFQTSDQFDNFFHHTTKYTLTDLALKLEGFFLGSINGLAQNYVERLIQLKSATTALIKEKLINAAGSQVPRMVYINFDQAITLKHAIILKGWPLPQFCCPFHITACSDIELLYNAWKSGAAHFVKLNDSEYKQWQSQYLQQHAATLATGAQANSINPNGQSINSSTLTVKGSANSNAAVTDLPVQAATNAPTVSDAPVLSPAPASFLNFGLDGTMVPNKT</sequence>
<dbReference type="Proteomes" id="UP001140091">
    <property type="component" value="Unassembled WGS sequence"/>
</dbReference>
<feature type="non-terminal residue" evidence="1">
    <location>
        <position position="259"/>
    </location>
</feature>
<evidence type="ECO:0000313" key="2">
    <source>
        <dbReference type="Proteomes" id="UP001140091"/>
    </source>
</evidence>
<accession>A0A9W8IW00</accession>
<dbReference type="AlphaFoldDB" id="A0A9W8IW00"/>
<protein>
    <submittedName>
        <fullName evidence="1">Uncharacterized protein</fullName>
    </submittedName>
</protein>
<keyword evidence="2" id="KW-1185">Reference proteome</keyword>
<organism evidence="1 2">
    <name type="scientific">Candolleomyces eurysporus</name>
    <dbReference type="NCBI Taxonomy" id="2828524"/>
    <lineage>
        <taxon>Eukaryota</taxon>
        <taxon>Fungi</taxon>
        <taxon>Dikarya</taxon>
        <taxon>Basidiomycota</taxon>
        <taxon>Agaricomycotina</taxon>
        <taxon>Agaricomycetes</taxon>
        <taxon>Agaricomycetidae</taxon>
        <taxon>Agaricales</taxon>
        <taxon>Agaricineae</taxon>
        <taxon>Psathyrellaceae</taxon>
        <taxon>Candolleomyces</taxon>
    </lineage>
</organism>
<proteinExistence type="predicted"/>
<evidence type="ECO:0000313" key="1">
    <source>
        <dbReference type="EMBL" id="KAJ2920758.1"/>
    </source>
</evidence>
<reference evidence="1" key="1">
    <citation type="submission" date="2022-06" db="EMBL/GenBank/DDBJ databases">
        <title>Genome Sequence of Candolleomyces eurysporus.</title>
        <authorList>
            <person name="Buettner E."/>
        </authorList>
    </citation>
    <scope>NUCLEOTIDE SEQUENCE</scope>
    <source>
        <strain evidence="1">VTCC 930004</strain>
    </source>
</reference>